<dbReference type="EMBL" id="JAVGVR010000001">
    <property type="protein sequence ID" value="MDQ6600488.1"/>
    <property type="molecule type" value="Genomic_DNA"/>
</dbReference>
<proteinExistence type="predicted"/>
<protein>
    <submittedName>
        <fullName evidence="2">Uncharacterized protein</fullName>
    </submittedName>
</protein>
<evidence type="ECO:0000313" key="1">
    <source>
        <dbReference type="EMBL" id="MDQ6600488.1"/>
    </source>
</evidence>
<dbReference type="Proteomes" id="UP000295132">
    <property type="component" value="Unassembled WGS sequence"/>
</dbReference>
<accession>A0A4R5VT55</accession>
<reference evidence="1" key="2">
    <citation type="submission" date="2023-08" db="EMBL/GenBank/DDBJ databases">
        <title>Nitrogen cycling bacteria in agricultural field soils.</title>
        <authorList>
            <person name="Jang J."/>
        </authorList>
    </citation>
    <scope>NUCLEOTIDE SEQUENCE</scope>
    <source>
        <strain evidence="1">PS3-36</strain>
    </source>
</reference>
<name>A0A4R5VT55_9BACI</name>
<evidence type="ECO:0000313" key="4">
    <source>
        <dbReference type="Proteomes" id="UP001178888"/>
    </source>
</evidence>
<comment type="caution">
    <text evidence="2">The sequence shown here is derived from an EMBL/GenBank/DDBJ whole genome shotgun (WGS) entry which is preliminary data.</text>
</comment>
<dbReference type="AlphaFoldDB" id="A0A4R5VT55"/>
<dbReference type="RefSeq" id="WP_133333848.1">
    <property type="nucleotide sequence ID" value="NZ_JAVGVR010000001.1"/>
</dbReference>
<keyword evidence="4" id="KW-1185">Reference proteome</keyword>
<organism evidence="2 3">
    <name type="scientific">Bacillus salipaludis</name>
    <dbReference type="NCBI Taxonomy" id="2547811"/>
    <lineage>
        <taxon>Bacteria</taxon>
        <taxon>Bacillati</taxon>
        <taxon>Bacillota</taxon>
        <taxon>Bacilli</taxon>
        <taxon>Bacillales</taxon>
        <taxon>Bacillaceae</taxon>
        <taxon>Bacillus</taxon>
    </lineage>
</organism>
<dbReference type="EMBL" id="SMYO01000004">
    <property type="protein sequence ID" value="TDK62119.1"/>
    <property type="molecule type" value="Genomic_DNA"/>
</dbReference>
<gene>
    <name evidence="2" type="ORF">E2K98_08610</name>
    <name evidence="1" type="ORF">RCG21_29910</name>
</gene>
<reference evidence="2 3" key="1">
    <citation type="submission" date="2019-03" db="EMBL/GenBank/DDBJ databases">
        <title>Bacillus niacini sp. nov. a Nicotinate-Metabolizing Mesophile Isolated from Soil.</title>
        <authorList>
            <person name="Zhang G."/>
        </authorList>
    </citation>
    <scope>NUCLEOTIDE SEQUENCE [LARGE SCALE GENOMIC DNA]</scope>
    <source>
        <strain evidence="2 3">WN066</strain>
    </source>
</reference>
<dbReference type="Proteomes" id="UP001178888">
    <property type="component" value="Unassembled WGS sequence"/>
</dbReference>
<sequence length="99" mass="11696">MDKRLREIQQRITKEHKDLGKFVQHVLDEFDKKADEHRRLSSSNALAGIKTSGIAEKAFYDTVNETKKWILDVLERTIQDFEHSGDKHWNKNFKDGVRE</sequence>
<evidence type="ECO:0000313" key="2">
    <source>
        <dbReference type="EMBL" id="TDK62119.1"/>
    </source>
</evidence>
<evidence type="ECO:0000313" key="3">
    <source>
        <dbReference type="Proteomes" id="UP000295132"/>
    </source>
</evidence>